<sequence>MKHCCLHSWLLSLAAAPLMLGCTASSGQFPPKEGSLQELRYTPASSHFSLWAPTADSARVLLYEEGLGGQPYEIIEMNKNAADGSWSAVAEGDLEGRFYAFRVNVSGRWLEETPGIFATAVGVNGQRAAVVDFGSTDPEGWAEDRRPELCSFADAVVYEMHHRDFSISGNSGISPEHRGKFLALTESGTRGPRGVRTGVDHLVELGVTHVHILPSFDYASVDETRLEDNVYNWGYDPVNYNVPDGSYSTDPYDPACRIREFKEMVQALHKAGIRVVLDVVYNHVSDAASQAFERTVPGYFFRMREDGSFADGSACGNETASDRGMMRRFMVESVCWWVEEYHIDGFRFDLMGIHDIETMNAIRAAVSEIDSSVLIYGEGWAASAPLYDGSLLAMKANTWEMPGIAAFSDEMRDALRGPFSDNSKAGFLGGVPDLEESVKFGVVGAIQHPGVDYSAVNYSDTCWASEPTQMISYISCHDDMCLRDRLTATLPGASEAELLRLDKLGQTVVFTSQGIPFIYAGEELFRTKQGVHNSYNSPDAINAIDWSFKNRYSDLYDYYRGLIALRKAHPAFRLGDADLVREHLEFLDAPDGVVAWRLTGHAGGDPCEEIVVVINSRKEAVSVTVPGQGSSDSASGNSGTSDTGSQSSGDTVSTTDTHSYTVYCRDGRISVDGLGTLSGPVLTIGPQQALIIGR</sequence>
<evidence type="ECO:0000313" key="5">
    <source>
        <dbReference type="EMBL" id="HIR62910.1"/>
    </source>
</evidence>
<dbReference type="InterPro" id="IPR049117">
    <property type="entry name" value="pulA_all-beta"/>
</dbReference>
<organism evidence="5 6">
    <name type="scientific">Candidatus Coprenecus avistercoris</name>
    <dbReference type="NCBI Taxonomy" id="2840730"/>
    <lineage>
        <taxon>Bacteria</taxon>
        <taxon>Pseudomonadati</taxon>
        <taxon>Bacteroidota</taxon>
        <taxon>Bacteroidia</taxon>
        <taxon>Bacteroidales</taxon>
        <taxon>Rikenellaceae</taxon>
        <taxon>Rikenellaceae incertae sedis</taxon>
        <taxon>Candidatus Coprenecus</taxon>
    </lineage>
</organism>
<dbReference type="Gene3D" id="2.60.40.10">
    <property type="entry name" value="Immunoglobulins"/>
    <property type="match status" value="1"/>
</dbReference>
<dbReference type="Pfam" id="PF00128">
    <property type="entry name" value="Alpha-amylase"/>
    <property type="match status" value="1"/>
</dbReference>
<dbReference type="AlphaFoldDB" id="A0A9D1E147"/>
<evidence type="ECO:0000256" key="1">
    <source>
        <dbReference type="ARBA" id="ARBA00008061"/>
    </source>
</evidence>
<dbReference type="InterPro" id="IPR017853">
    <property type="entry name" value="GH"/>
</dbReference>
<dbReference type="CDD" id="cd02860">
    <property type="entry name" value="E_set_Pullulanase"/>
    <property type="match status" value="1"/>
</dbReference>
<dbReference type="GO" id="GO:0051060">
    <property type="term" value="F:pullulanase activity"/>
    <property type="evidence" value="ECO:0007669"/>
    <property type="project" value="UniProtKB-EC"/>
</dbReference>
<dbReference type="SMART" id="SM00642">
    <property type="entry name" value="Aamy"/>
    <property type="match status" value="1"/>
</dbReference>
<feature type="region of interest" description="Disordered" evidence="2">
    <location>
        <begin position="624"/>
        <end position="656"/>
    </location>
</feature>
<keyword evidence="5" id="KW-0378">Hydrolase</keyword>
<dbReference type="PANTHER" id="PTHR43002">
    <property type="entry name" value="GLYCOGEN DEBRANCHING ENZYME"/>
    <property type="match status" value="1"/>
</dbReference>
<keyword evidence="5" id="KW-0326">Glycosidase</keyword>
<dbReference type="PROSITE" id="PS51257">
    <property type="entry name" value="PROKAR_LIPOPROTEIN"/>
    <property type="match status" value="1"/>
</dbReference>
<dbReference type="NCBIfam" id="TIGR02104">
    <property type="entry name" value="pulA_typeI"/>
    <property type="match status" value="1"/>
</dbReference>
<gene>
    <name evidence="5" type="primary">pulA</name>
    <name evidence="5" type="ORF">IAC94_05250</name>
</gene>
<dbReference type="CDD" id="cd11341">
    <property type="entry name" value="AmyAc_Pullulanase_LD-like"/>
    <property type="match status" value="1"/>
</dbReference>
<dbReference type="SUPFAM" id="SSF51445">
    <property type="entry name" value="(Trans)glycosidases"/>
    <property type="match status" value="1"/>
</dbReference>
<evidence type="ECO:0000259" key="4">
    <source>
        <dbReference type="SMART" id="SM00642"/>
    </source>
</evidence>
<evidence type="ECO:0000256" key="2">
    <source>
        <dbReference type="SAM" id="MobiDB-lite"/>
    </source>
</evidence>
<dbReference type="Gene3D" id="2.60.40.1180">
    <property type="entry name" value="Golgi alpha-mannosidase II"/>
    <property type="match status" value="1"/>
</dbReference>
<reference evidence="5" key="2">
    <citation type="journal article" date="2021" name="PeerJ">
        <title>Extensive microbial diversity within the chicken gut microbiome revealed by metagenomics and culture.</title>
        <authorList>
            <person name="Gilroy R."/>
            <person name="Ravi A."/>
            <person name="Getino M."/>
            <person name="Pursley I."/>
            <person name="Horton D.L."/>
            <person name="Alikhan N.F."/>
            <person name="Baker D."/>
            <person name="Gharbi K."/>
            <person name="Hall N."/>
            <person name="Watson M."/>
            <person name="Adriaenssens E.M."/>
            <person name="Foster-Nyarko E."/>
            <person name="Jarju S."/>
            <person name="Secka A."/>
            <person name="Antonio M."/>
            <person name="Oren A."/>
            <person name="Chaudhuri R.R."/>
            <person name="La Ragione R."/>
            <person name="Hildebrand F."/>
            <person name="Pallen M.J."/>
        </authorList>
    </citation>
    <scope>NUCLEOTIDE SEQUENCE</scope>
    <source>
        <strain evidence="5">ChiHjej13B12-12457</strain>
    </source>
</reference>
<dbReference type="EMBL" id="DVHI01000066">
    <property type="protein sequence ID" value="HIR62910.1"/>
    <property type="molecule type" value="Genomic_DNA"/>
</dbReference>
<feature type="domain" description="Glycosyl hydrolase family 13 catalytic" evidence="4">
    <location>
        <begin position="182"/>
        <end position="566"/>
    </location>
</feature>
<dbReference type="Pfam" id="PF02922">
    <property type="entry name" value="CBM_48"/>
    <property type="match status" value="1"/>
</dbReference>
<comment type="caution">
    <text evidence="5">The sequence shown here is derived from an EMBL/GenBank/DDBJ whole genome shotgun (WGS) entry which is preliminary data.</text>
</comment>
<accession>A0A9D1E147</accession>
<dbReference type="Pfam" id="PF21653">
    <property type="entry name" value="pulA_all-beta"/>
    <property type="match status" value="1"/>
</dbReference>
<protein>
    <submittedName>
        <fullName evidence="5">Type I pullulanase</fullName>
        <ecNumber evidence="5">3.2.1.41</ecNumber>
    </submittedName>
</protein>
<name>A0A9D1E147_9BACT</name>
<dbReference type="Gene3D" id="3.20.20.80">
    <property type="entry name" value="Glycosidases"/>
    <property type="match status" value="1"/>
</dbReference>
<comment type="similarity">
    <text evidence="1">Belongs to the glycosyl hydrolase 13 family.</text>
</comment>
<dbReference type="InterPro" id="IPR004193">
    <property type="entry name" value="Glyco_hydro_13_N"/>
</dbReference>
<feature type="compositionally biased region" description="Low complexity" evidence="2">
    <location>
        <begin position="627"/>
        <end position="656"/>
    </location>
</feature>
<dbReference type="InterPro" id="IPR014756">
    <property type="entry name" value="Ig_E-set"/>
</dbReference>
<dbReference type="InterPro" id="IPR013783">
    <property type="entry name" value="Ig-like_fold"/>
</dbReference>
<feature type="chain" id="PRO_5038723526" evidence="3">
    <location>
        <begin position="25"/>
        <end position="694"/>
    </location>
</feature>
<proteinExistence type="inferred from homology"/>
<evidence type="ECO:0000313" key="6">
    <source>
        <dbReference type="Proteomes" id="UP000886744"/>
    </source>
</evidence>
<evidence type="ECO:0000256" key="3">
    <source>
        <dbReference type="SAM" id="SignalP"/>
    </source>
</evidence>
<feature type="signal peptide" evidence="3">
    <location>
        <begin position="1"/>
        <end position="24"/>
    </location>
</feature>
<dbReference type="InterPro" id="IPR013780">
    <property type="entry name" value="Glyco_hydro_b"/>
</dbReference>
<dbReference type="InterPro" id="IPR006047">
    <property type="entry name" value="GH13_cat_dom"/>
</dbReference>
<dbReference type="InterPro" id="IPR011840">
    <property type="entry name" value="PulA_typeI"/>
</dbReference>
<reference evidence="5" key="1">
    <citation type="submission" date="2020-10" db="EMBL/GenBank/DDBJ databases">
        <authorList>
            <person name="Gilroy R."/>
        </authorList>
    </citation>
    <scope>NUCLEOTIDE SEQUENCE</scope>
    <source>
        <strain evidence="5">ChiHjej13B12-12457</strain>
    </source>
</reference>
<dbReference type="Proteomes" id="UP000886744">
    <property type="component" value="Unassembled WGS sequence"/>
</dbReference>
<dbReference type="GO" id="GO:0005975">
    <property type="term" value="P:carbohydrate metabolic process"/>
    <property type="evidence" value="ECO:0007669"/>
    <property type="project" value="InterPro"/>
</dbReference>
<dbReference type="SUPFAM" id="SSF81296">
    <property type="entry name" value="E set domains"/>
    <property type="match status" value="1"/>
</dbReference>
<dbReference type="EC" id="3.2.1.41" evidence="5"/>
<keyword evidence="3" id="KW-0732">Signal</keyword>